<gene>
    <name evidence="1" type="ORF">ENG63_08850</name>
</gene>
<dbReference type="EMBL" id="DRBS01000324">
    <property type="protein sequence ID" value="HDD44950.1"/>
    <property type="molecule type" value="Genomic_DNA"/>
</dbReference>
<proteinExistence type="predicted"/>
<name>A0A7C0Y890_DESA2</name>
<organism evidence="1">
    <name type="scientific">Desulfofervidus auxilii</name>
    <dbReference type="NCBI Taxonomy" id="1621989"/>
    <lineage>
        <taxon>Bacteria</taxon>
        <taxon>Pseudomonadati</taxon>
        <taxon>Thermodesulfobacteriota</taxon>
        <taxon>Candidatus Desulfofervidia</taxon>
        <taxon>Candidatus Desulfofervidales</taxon>
        <taxon>Candidatus Desulfofervidaceae</taxon>
        <taxon>Candidatus Desulfofervidus</taxon>
    </lineage>
</organism>
<comment type="caution">
    <text evidence="1">The sequence shown here is derived from an EMBL/GenBank/DDBJ whole genome shotgun (WGS) entry which is preliminary data.</text>
</comment>
<reference evidence="1" key="1">
    <citation type="journal article" date="2020" name="mSystems">
        <title>Genome- and Community-Level Interaction Insights into Carbon Utilization and Element Cycling Functions of Hydrothermarchaeota in Hydrothermal Sediment.</title>
        <authorList>
            <person name="Zhou Z."/>
            <person name="Liu Y."/>
            <person name="Xu W."/>
            <person name="Pan J."/>
            <person name="Luo Z.H."/>
            <person name="Li M."/>
        </authorList>
    </citation>
    <scope>NUCLEOTIDE SEQUENCE [LARGE SCALE GENOMIC DNA]</scope>
    <source>
        <strain evidence="1">HyVt-233</strain>
    </source>
</reference>
<sequence length="104" mass="11886">MRKRISILINSLAGGGAERQVSLLTKYLNIDKVILLENDINYNIHSNIKVLTNHTGKTSSVLKTLYIPIHALKLKKFISNNIIISFLERSNFVNMRSKLVKKHK</sequence>
<dbReference type="AlphaFoldDB" id="A0A7C0Y890"/>
<accession>A0A7C0Y890</accession>
<evidence type="ECO:0000313" key="1">
    <source>
        <dbReference type="EMBL" id="HDD44950.1"/>
    </source>
</evidence>
<feature type="non-terminal residue" evidence="1">
    <location>
        <position position="104"/>
    </location>
</feature>
<dbReference type="Proteomes" id="UP000886289">
    <property type="component" value="Unassembled WGS sequence"/>
</dbReference>
<protein>
    <submittedName>
        <fullName evidence="1">Glycosyltransferase</fullName>
    </submittedName>
</protein>